<name>A0A0D0D1T1_9AGAR</name>
<evidence type="ECO:0000256" key="1">
    <source>
        <dbReference type="SAM" id="Phobius"/>
    </source>
</evidence>
<gene>
    <name evidence="2" type="ORF">GYMLUDRAFT_483391</name>
</gene>
<dbReference type="HOGENOM" id="CLU_1731659_0_0_1"/>
<proteinExistence type="predicted"/>
<dbReference type="Proteomes" id="UP000053593">
    <property type="component" value="Unassembled WGS sequence"/>
</dbReference>
<evidence type="ECO:0000313" key="3">
    <source>
        <dbReference type="Proteomes" id="UP000053593"/>
    </source>
</evidence>
<feature type="transmembrane region" description="Helical" evidence="1">
    <location>
        <begin position="73"/>
        <end position="101"/>
    </location>
</feature>
<keyword evidence="1" id="KW-0812">Transmembrane</keyword>
<protein>
    <submittedName>
        <fullName evidence="2">Uncharacterized protein</fullName>
    </submittedName>
</protein>
<keyword evidence="1" id="KW-1133">Transmembrane helix</keyword>
<keyword evidence="1" id="KW-0472">Membrane</keyword>
<dbReference type="AlphaFoldDB" id="A0A0D0D1T1"/>
<feature type="transmembrane region" description="Helical" evidence="1">
    <location>
        <begin position="121"/>
        <end position="140"/>
    </location>
</feature>
<accession>A0A0D0D1T1</accession>
<organism evidence="2 3">
    <name type="scientific">Collybiopsis luxurians FD-317 M1</name>
    <dbReference type="NCBI Taxonomy" id="944289"/>
    <lineage>
        <taxon>Eukaryota</taxon>
        <taxon>Fungi</taxon>
        <taxon>Dikarya</taxon>
        <taxon>Basidiomycota</taxon>
        <taxon>Agaricomycotina</taxon>
        <taxon>Agaricomycetes</taxon>
        <taxon>Agaricomycetidae</taxon>
        <taxon>Agaricales</taxon>
        <taxon>Marasmiineae</taxon>
        <taxon>Omphalotaceae</taxon>
        <taxon>Collybiopsis</taxon>
        <taxon>Collybiopsis luxurians</taxon>
    </lineage>
</organism>
<keyword evidence="3" id="KW-1185">Reference proteome</keyword>
<dbReference type="EMBL" id="KN834765">
    <property type="protein sequence ID" value="KIK63158.1"/>
    <property type="molecule type" value="Genomic_DNA"/>
</dbReference>
<reference evidence="2 3" key="1">
    <citation type="submission" date="2014-04" db="EMBL/GenBank/DDBJ databases">
        <title>Evolutionary Origins and Diversification of the Mycorrhizal Mutualists.</title>
        <authorList>
            <consortium name="DOE Joint Genome Institute"/>
            <consortium name="Mycorrhizal Genomics Consortium"/>
            <person name="Kohler A."/>
            <person name="Kuo A."/>
            <person name="Nagy L.G."/>
            <person name="Floudas D."/>
            <person name="Copeland A."/>
            <person name="Barry K.W."/>
            <person name="Cichocki N."/>
            <person name="Veneault-Fourrey C."/>
            <person name="LaButti K."/>
            <person name="Lindquist E.A."/>
            <person name="Lipzen A."/>
            <person name="Lundell T."/>
            <person name="Morin E."/>
            <person name="Murat C."/>
            <person name="Riley R."/>
            <person name="Ohm R."/>
            <person name="Sun H."/>
            <person name="Tunlid A."/>
            <person name="Henrissat B."/>
            <person name="Grigoriev I.V."/>
            <person name="Hibbett D.S."/>
            <person name="Martin F."/>
        </authorList>
    </citation>
    <scope>NUCLEOTIDE SEQUENCE [LARGE SCALE GENOMIC DNA]</scope>
    <source>
        <strain evidence="2 3">FD-317 M1</strain>
    </source>
</reference>
<sequence length="151" mass="17451">MSTDLLDSEYITGTVVPCTIVTFFLYGQWKLCMFEPSQPIEKVGIPGLYSLLFYIYIQIQTRNTRSHQHRRPIFFRMAIPALFFLISLGVILSTVSLYELLNSQILMDLVSGERPLSEPDAHYFGFWNFDFAAIGVFNFSRCSYNKCSMKD</sequence>
<evidence type="ECO:0000313" key="2">
    <source>
        <dbReference type="EMBL" id="KIK63158.1"/>
    </source>
</evidence>